<dbReference type="eggNOG" id="COG3191">
    <property type="taxonomic scope" value="Bacteria"/>
</dbReference>
<keyword evidence="4" id="KW-1185">Reference proteome</keyword>
<dbReference type="InterPro" id="IPR005321">
    <property type="entry name" value="Peptidase_S58_DmpA"/>
</dbReference>
<gene>
    <name evidence="3" type="ORF">A176_004162</name>
</gene>
<dbReference type="Proteomes" id="UP000009026">
    <property type="component" value="Chromosome"/>
</dbReference>
<dbReference type="PANTHER" id="PTHR36512:SF3">
    <property type="entry name" value="BLR5678 PROTEIN"/>
    <property type="match status" value="1"/>
</dbReference>
<evidence type="ECO:0000313" key="3">
    <source>
        <dbReference type="EMBL" id="AKQ67250.1"/>
    </source>
</evidence>
<dbReference type="PATRIC" id="fig|1297742.4.peg.4208"/>
<dbReference type="InterPro" id="IPR016117">
    <property type="entry name" value="ArgJ-like_dom_sf"/>
</dbReference>
<organism evidence="3 4">
    <name type="scientific">Pseudomyxococcus hansupus</name>
    <dbReference type="NCBI Taxonomy" id="1297742"/>
    <lineage>
        <taxon>Bacteria</taxon>
        <taxon>Pseudomonadati</taxon>
        <taxon>Myxococcota</taxon>
        <taxon>Myxococcia</taxon>
        <taxon>Myxococcales</taxon>
        <taxon>Cystobacterineae</taxon>
        <taxon>Myxococcaceae</taxon>
        <taxon>Pseudomyxococcus</taxon>
    </lineage>
</organism>
<keyword evidence="3" id="KW-0645">Protease</keyword>
<feature type="signal peptide" evidence="2">
    <location>
        <begin position="1"/>
        <end position="25"/>
    </location>
</feature>
<dbReference type="KEGG" id="mym:A176_004162"/>
<sequence length="421" mass="43864">MNPFRRALLLGLMSCLSLGSSSADAQSAQARPRARDLGITFGGATGPNNAITDVSGVEVGHSTLISGDPRGPRGKGAARTGVTAVLPRGKDGVSEDVFAAIYSFNGNGEMTGSHWLTESGQLAGPVMLTNTNDVGTVRDSVISWAMKRGLEWELGLPVVAETWDGLLNDTYGFHVKAPHAHRALDTAKSGPVAEGSVGGGTGMVCHSFKAGIGTASRKLPASEGGYTVGVLLQCNYGARHLFTVEGVPVGEEIGDLRPCYTGPKKPSHSMFEKMPACSTSRGDTQPRTPEGAGSIIVVVATDAPLLPHQLERLAKRVPLGIGKMGGLGANSSGDIFLAFSTQRLKPPAGADVASVSTLDNERMTPLFEATIQATQEAILNSMLASDTMNGAEGSRVYGLPQDRLIQAMKKYGRLTAPAPTP</sequence>
<proteinExistence type="inferred from homology"/>
<dbReference type="OrthoDB" id="9770388at2"/>
<dbReference type="AlphaFoldDB" id="A0A0H4X0X1"/>
<feature type="chain" id="PRO_5005212218" evidence="2">
    <location>
        <begin position="26"/>
        <end position="421"/>
    </location>
</feature>
<keyword evidence="3" id="KW-0378">Hydrolase</keyword>
<dbReference type="Pfam" id="PF03576">
    <property type="entry name" value="Peptidase_S58"/>
    <property type="match status" value="1"/>
</dbReference>
<dbReference type="Gene3D" id="3.60.70.12">
    <property type="entry name" value="L-amino peptidase D-ALA esterase/amidase"/>
    <property type="match status" value="1"/>
</dbReference>
<dbReference type="CDD" id="cd02253">
    <property type="entry name" value="DmpA"/>
    <property type="match status" value="1"/>
</dbReference>
<dbReference type="GO" id="GO:0004177">
    <property type="term" value="F:aminopeptidase activity"/>
    <property type="evidence" value="ECO:0007669"/>
    <property type="project" value="UniProtKB-KW"/>
</dbReference>
<dbReference type="PANTHER" id="PTHR36512">
    <property type="entry name" value="D-AMINOPEPTIDASE"/>
    <property type="match status" value="1"/>
</dbReference>
<dbReference type="RefSeq" id="WP_002635016.1">
    <property type="nucleotide sequence ID" value="NZ_CP012109.1"/>
</dbReference>
<comment type="similarity">
    <text evidence="1">Belongs to the peptidase S58 family.</text>
</comment>
<dbReference type="EMBL" id="CP012109">
    <property type="protein sequence ID" value="AKQ67250.1"/>
    <property type="molecule type" value="Genomic_DNA"/>
</dbReference>
<keyword evidence="2" id="KW-0732">Signal</keyword>
<evidence type="ECO:0000256" key="1">
    <source>
        <dbReference type="ARBA" id="ARBA00007068"/>
    </source>
</evidence>
<evidence type="ECO:0000256" key="2">
    <source>
        <dbReference type="SAM" id="SignalP"/>
    </source>
</evidence>
<evidence type="ECO:0000313" key="4">
    <source>
        <dbReference type="Proteomes" id="UP000009026"/>
    </source>
</evidence>
<keyword evidence="3" id="KW-0031">Aminopeptidase</keyword>
<dbReference type="SUPFAM" id="SSF56266">
    <property type="entry name" value="DmpA/ArgJ-like"/>
    <property type="match status" value="1"/>
</dbReference>
<protein>
    <submittedName>
        <fullName evidence="3">Beta-peptidyl aminopeptidase</fullName>
    </submittedName>
</protein>
<dbReference type="STRING" id="1297742.A176_004162"/>
<accession>A0A0H4X0X1</accession>
<name>A0A0H4X0X1_9BACT</name>
<reference evidence="3 4" key="1">
    <citation type="journal article" date="2016" name="PLoS ONE">
        <title>Complete Genome Sequence and Comparative Genomics of a Novel Myxobacterium Myxococcus hansupus.</title>
        <authorList>
            <person name="Sharma G."/>
            <person name="Narwani T."/>
            <person name="Subramanian S."/>
        </authorList>
    </citation>
    <scope>NUCLEOTIDE SEQUENCE [LARGE SCALE GENOMIC DNA]</scope>
    <source>
        <strain evidence="4">mixupus</strain>
    </source>
</reference>